<keyword evidence="1" id="KW-0472">Membrane</keyword>
<dbReference type="EMBL" id="CP058998">
    <property type="protein sequence ID" value="QLJ52948.1"/>
    <property type="molecule type" value="Genomic_DNA"/>
</dbReference>
<keyword evidence="1" id="KW-0812">Transmembrane</keyword>
<evidence type="ECO:0000313" key="2">
    <source>
        <dbReference type="EMBL" id="QLJ52948.1"/>
    </source>
</evidence>
<dbReference type="AlphaFoldDB" id="A0A7D5XLT7"/>
<evidence type="ECO:0000313" key="3">
    <source>
        <dbReference type="Proteomes" id="UP000510821"/>
    </source>
</evidence>
<organism evidence="2 3">
    <name type="scientific">Fermentimicrarchaeum limneticum</name>
    <dbReference type="NCBI Taxonomy" id="2795018"/>
    <lineage>
        <taxon>Archaea</taxon>
        <taxon>Candidatus Micrarchaeota</taxon>
        <taxon>Candidatus Fermentimicrarchaeales</taxon>
        <taxon>Candidatus Fermentimicrarchaeaceae</taxon>
        <taxon>Candidatus Fermentimicrarchaeum</taxon>
    </lineage>
</organism>
<protein>
    <submittedName>
        <fullName evidence="2">Uncharacterized protein</fullName>
    </submittedName>
</protein>
<dbReference type="Proteomes" id="UP000510821">
    <property type="component" value="Chromosome"/>
</dbReference>
<sequence>MKYKIAILGFLLFIIGFLLASKTYDFTCGCSTPNPLEPNVPGSDPCYECLLSPRYRNMILLFQIMMIVSVFIVLYGFFSEFEYGKK</sequence>
<keyword evidence="1" id="KW-1133">Transmembrane helix</keyword>
<proteinExistence type="predicted"/>
<evidence type="ECO:0000256" key="1">
    <source>
        <dbReference type="SAM" id="Phobius"/>
    </source>
</evidence>
<gene>
    <name evidence="2" type="ORF">Sv326_0773</name>
</gene>
<feature type="transmembrane region" description="Helical" evidence="1">
    <location>
        <begin position="58"/>
        <end position="78"/>
    </location>
</feature>
<name>A0A7D5XLT7_FERL1</name>
<reference evidence="3" key="1">
    <citation type="submission" date="2020-07" db="EMBL/GenBank/DDBJ databases">
        <title>Metabolic diversity and evolutionary history of the archaeal phylum ###Micrarchaeota### uncovered from a freshwater lake metagenome.</title>
        <authorList>
            <person name="Kadnikov V.V."/>
            <person name="Savvichev A.S."/>
            <person name="Mardanov A.V."/>
            <person name="Beletsky A.V."/>
            <person name="Chupakov A.V."/>
            <person name="Kokryatskaya N.M."/>
            <person name="Pimenov N.V."/>
            <person name="Ravin N.V."/>
        </authorList>
    </citation>
    <scope>NUCLEOTIDE SEQUENCE [LARGE SCALE GENOMIC DNA]</scope>
</reference>
<accession>A0A7D5XLT7</accession>
<dbReference type="KEGG" id="flt:Sv326_0773"/>